<sequence>MKAKIFPAFLIFFLLSASYAFSQNKYEREHRIKKSQFPQVALDFISSDLEQAKRIRYYREIDSAKVSYEAKFQKDRLKYSIEFDENGVFEDVEIEIKLVDIPNDVLAKLNAYLGKTFSKYRILKLQ</sequence>
<evidence type="ECO:0000313" key="2">
    <source>
        <dbReference type="Proteomes" id="UP001595191"/>
    </source>
</evidence>
<dbReference type="EMBL" id="JBHFPV010000001">
    <property type="protein sequence ID" value="MFH6603388.1"/>
    <property type="molecule type" value="Genomic_DNA"/>
</dbReference>
<protein>
    <submittedName>
        <fullName evidence="1">Uncharacterized protein</fullName>
    </submittedName>
</protein>
<organism evidence="1 2">
    <name type="scientific">Meishania litoralis</name>
    <dbReference type="NCBI Taxonomy" id="3434685"/>
    <lineage>
        <taxon>Bacteria</taxon>
        <taxon>Pseudomonadati</taxon>
        <taxon>Bacteroidota</taxon>
        <taxon>Flavobacteriia</taxon>
        <taxon>Flavobacteriales</taxon>
        <taxon>Flavobacteriaceae</taxon>
        <taxon>Meishania</taxon>
    </lineage>
</organism>
<reference evidence="1" key="1">
    <citation type="submission" date="2024-09" db="EMBL/GenBank/DDBJ databases">
        <authorList>
            <person name="Liu J."/>
        </authorList>
    </citation>
    <scope>NUCLEOTIDE SEQUENCE</scope>
    <source>
        <strain evidence="1">NBU2967</strain>
    </source>
</reference>
<gene>
    <name evidence="1" type="ORF">ACEZ3G_07865</name>
</gene>
<accession>A0ACC7LI04</accession>
<keyword evidence="2" id="KW-1185">Reference proteome</keyword>
<comment type="caution">
    <text evidence="1">The sequence shown here is derived from an EMBL/GenBank/DDBJ whole genome shotgun (WGS) entry which is preliminary data.</text>
</comment>
<proteinExistence type="predicted"/>
<name>A0ACC7LI04_9FLAO</name>
<dbReference type="Proteomes" id="UP001595191">
    <property type="component" value="Unassembled WGS sequence"/>
</dbReference>
<evidence type="ECO:0000313" key="1">
    <source>
        <dbReference type="EMBL" id="MFH6603388.1"/>
    </source>
</evidence>